<dbReference type="PANTHER" id="PTHR23421">
    <property type="entry name" value="BETA-GALACTOSIDASE RELATED"/>
    <property type="match status" value="1"/>
</dbReference>
<evidence type="ECO:0000256" key="10">
    <source>
        <dbReference type="ARBA" id="ARBA00023295"/>
    </source>
</evidence>
<evidence type="ECO:0000256" key="8">
    <source>
        <dbReference type="ARBA" id="ARBA00022801"/>
    </source>
</evidence>
<dbReference type="InterPro" id="IPR048913">
    <property type="entry name" value="BetaGal_gal-bd"/>
</dbReference>
<dbReference type="Pfam" id="PF01301">
    <property type="entry name" value="Glyco_hydro_35"/>
    <property type="match status" value="1"/>
</dbReference>
<evidence type="ECO:0000256" key="7">
    <source>
        <dbReference type="ARBA" id="ARBA00022729"/>
    </source>
</evidence>
<evidence type="ECO:0000256" key="3">
    <source>
        <dbReference type="ARBA" id="ARBA00009809"/>
    </source>
</evidence>
<keyword evidence="8" id="KW-0378">Hydrolase</keyword>
<dbReference type="PROSITE" id="PS01182">
    <property type="entry name" value="GLYCOSYL_HYDROL_F35"/>
    <property type="match status" value="1"/>
</dbReference>
<feature type="domain" description="Beta-galactosidase galactose-binding" evidence="13">
    <location>
        <begin position="492"/>
        <end position="555"/>
    </location>
</feature>
<proteinExistence type="inferred from homology"/>
<name>A0A6A3AG87_HIBSY</name>
<dbReference type="EC" id="3.2.1.23" evidence="4"/>
<evidence type="ECO:0000313" key="14">
    <source>
        <dbReference type="EMBL" id="KAE8701869.1"/>
    </source>
</evidence>
<keyword evidence="15" id="KW-1185">Reference proteome</keyword>
<dbReference type="InterPro" id="IPR001944">
    <property type="entry name" value="Glycoside_Hdrlase_35"/>
</dbReference>
<keyword evidence="5" id="KW-0052">Apoplast</keyword>
<dbReference type="InterPro" id="IPR031330">
    <property type="entry name" value="Gly_Hdrlase_35_cat"/>
</dbReference>
<evidence type="ECO:0000256" key="1">
    <source>
        <dbReference type="ARBA" id="ARBA00001412"/>
    </source>
</evidence>
<keyword evidence="10" id="KW-0326">Glycosidase</keyword>
<evidence type="ECO:0000259" key="13">
    <source>
        <dbReference type="Pfam" id="PF21467"/>
    </source>
</evidence>
<keyword evidence="9" id="KW-0325">Glycoprotein</keyword>
<comment type="caution">
    <text evidence="14">The sequence shown here is derived from an EMBL/GenBank/DDBJ whole genome shotgun (WGS) entry which is preliminary data.</text>
</comment>
<evidence type="ECO:0000259" key="12">
    <source>
        <dbReference type="Pfam" id="PF01301"/>
    </source>
</evidence>
<evidence type="ECO:0000256" key="11">
    <source>
        <dbReference type="SAM" id="SignalP"/>
    </source>
</evidence>
<gene>
    <name evidence="14" type="ORF">F3Y22_tig00110505pilonHSYRG00441</name>
</gene>
<keyword evidence="6" id="KW-0964">Secreted</keyword>
<dbReference type="Gene3D" id="3.20.20.80">
    <property type="entry name" value="Glycosidases"/>
    <property type="match status" value="1"/>
</dbReference>
<dbReference type="GO" id="GO:0048046">
    <property type="term" value="C:apoplast"/>
    <property type="evidence" value="ECO:0007669"/>
    <property type="project" value="UniProtKB-SubCell"/>
</dbReference>
<sequence length="578" mass="65205">MEQRALLALGLAALIIVGIAVEGGEVSYDGRSLIIQGQRKLLFSASIHYPRSTPQMWAGLIEKAKEGGIDVIQTYVFWSLHEPVQGQYDFSGRADIVRFIKEIQAQGLYASLRIGPFIEAEWNYGGLPFWLHDVPGIVYRCDNEPFKMHMQNLTTKIVNMMKSESLYASQGGPIILSQIENEYQLVEDAFHEKGPPYVKWAAQMAVELQTGVPWMMCKQFDAPDPIINTCNGMKCGESFPGPNSPNKPWLWTENWTTQYQAYGEDPITRSPQDIAFQVALFVARNGTLVNYYMYHGGTNFGRTASAFTTTSYYDDAPLDEYGMSYTFDSHINVENNTRLITTSKKFDEPEMWEEFRDPIPKFVVTSMRSNKLLEHMNTTKDKSDYLWYTFSYQHESSNSKAVLKVQSAGHVLHAFVDGVLVGSAHGNHKRPNFRLENTIPLTNGSNNISLLSVTVGLRDSGAYLERRAAGLRRVKIHDIQKSSDLTNYRWGYQTRFDAPAENVSLGLNLRSMGKGEVWVNGQSIGRYWASFLTPQGSPYQTWYHVPGSFLKPKDNLLVILEEQNGSPLGISLDIISTV</sequence>
<evidence type="ECO:0000256" key="9">
    <source>
        <dbReference type="ARBA" id="ARBA00023180"/>
    </source>
</evidence>
<organism evidence="14 15">
    <name type="scientific">Hibiscus syriacus</name>
    <name type="common">Rose of Sharon</name>
    <dbReference type="NCBI Taxonomy" id="106335"/>
    <lineage>
        <taxon>Eukaryota</taxon>
        <taxon>Viridiplantae</taxon>
        <taxon>Streptophyta</taxon>
        <taxon>Embryophyta</taxon>
        <taxon>Tracheophyta</taxon>
        <taxon>Spermatophyta</taxon>
        <taxon>Magnoliopsida</taxon>
        <taxon>eudicotyledons</taxon>
        <taxon>Gunneridae</taxon>
        <taxon>Pentapetalae</taxon>
        <taxon>rosids</taxon>
        <taxon>malvids</taxon>
        <taxon>Malvales</taxon>
        <taxon>Malvaceae</taxon>
        <taxon>Malvoideae</taxon>
        <taxon>Hibiscus</taxon>
    </lineage>
</organism>
<dbReference type="SUPFAM" id="SSF49785">
    <property type="entry name" value="Galactose-binding domain-like"/>
    <property type="match status" value="2"/>
</dbReference>
<dbReference type="GO" id="GO:0005975">
    <property type="term" value="P:carbohydrate metabolic process"/>
    <property type="evidence" value="ECO:0007669"/>
    <property type="project" value="InterPro"/>
</dbReference>
<dbReference type="GO" id="GO:0004565">
    <property type="term" value="F:beta-galactosidase activity"/>
    <property type="evidence" value="ECO:0007669"/>
    <property type="project" value="UniProtKB-EC"/>
</dbReference>
<comment type="similarity">
    <text evidence="3">Belongs to the glycosyl hydrolase 35 family.</text>
</comment>
<reference evidence="14" key="1">
    <citation type="submission" date="2019-09" db="EMBL/GenBank/DDBJ databases">
        <title>Draft genome information of white flower Hibiscus syriacus.</title>
        <authorList>
            <person name="Kim Y.-M."/>
        </authorList>
    </citation>
    <scope>NUCLEOTIDE SEQUENCE [LARGE SCALE GENOMIC DNA]</scope>
    <source>
        <strain evidence="14">YM2019G1</strain>
    </source>
</reference>
<dbReference type="FunFam" id="2.60.120.260:FF:000050">
    <property type="entry name" value="Beta-galactosidase"/>
    <property type="match status" value="1"/>
</dbReference>
<dbReference type="PRINTS" id="PR00742">
    <property type="entry name" value="GLHYDRLASE35"/>
</dbReference>
<dbReference type="Gene3D" id="2.60.120.260">
    <property type="entry name" value="Galactose-binding domain-like"/>
    <property type="match status" value="1"/>
</dbReference>
<dbReference type="InterPro" id="IPR019801">
    <property type="entry name" value="Glyco_hydro_35_CS"/>
</dbReference>
<dbReference type="Proteomes" id="UP000436088">
    <property type="component" value="Unassembled WGS sequence"/>
</dbReference>
<dbReference type="InterPro" id="IPR017853">
    <property type="entry name" value="GH"/>
</dbReference>
<comment type="subcellular location">
    <subcellularLocation>
        <location evidence="2">Secreted</location>
        <location evidence="2">Extracellular space</location>
        <location evidence="2">Apoplast</location>
    </subcellularLocation>
</comment>
<evidence type="ECO:0000256" key="4">
    <source>
        <dbReference type="ARBA" id="ARBA00012756"/>
    </source>
</evidence>
<feature type="domain" description="Glycoside hydrolase 35 catalytic" evidence="12">
    <location>
        <begin position="32"/>
        <end position="323"/>
    </location>
</feature>
<feature type="signal peptide" evidence="11">
    <location>
        <begin position="1"/>
        <end position="20"/>
    </location>
</feature>
<dbReference type="EMBL" id="VEPZ02001014">
    <property type="protein sequence ID" value="KAE8701869.1"/>
    <property type="molecule type" value="Genomic_DNA"/>
</dbReference>
<dbReference type="SUPFAM" id="SSF51445">
    <property type="entry name" value="(Trans)glycosidases"/>
    <property type="match status" value="1"/>
</dbReference>
<evidence type="ECO:0000256" key="2">
    <source>
        <dbReference type="ARBA" id="ARBA00004271"/>
    </source>
</evidence>
<comment type="catalytic activity">
    <reaction evidence="1">
        <text>Hydrolysis of terminal non-reducing beta-D-galactose residues in beta-D-galactosides.</text>
        <dbReference type="EC" id="3.2.1.23"/>
    </reaction>
</comment>
<dbReference type="InterPro" id="IPR008979">
    <property type="entry name" value="Galactose-bd-like_sf"/>
</dbReference>
<dbReference type="AlphaFoldDB" id="A0A6A3AG87"/>
<dbReference type="FunFam" id="3.20.20.80:FF:000098">
    <property type="entry name" value="Beta-galactosidase"/>
    <property type="match status" value="1"/>
</dbReference>
<keyword evidence="7 11" id="KW-0732">Signal</keyword>
<evidence type="ECO:0000256" key="5">
    <source>
        <dbReference type="ARBA" id="ARBA00022523"/>
    </source>
</evidence>
<feature type="chain" id="PRO_5025394061" description="beta-galactosidase" evidence="11">
    <location>
        <begin position="21"/>
        <end position="578"/>
    </location>
</feature>
<protein>
    <recommendedName>
        <fullName evidence="4">beta-galactosidase</fullName>
        <ecNumber evidence="4">3.2.1.23</ecNumber>
    </recommendedName>
</protein>
<accession>A0A6A3AG87</accession>
<dbReference type="Pfam" id="PF21467">
    <property type="entry name" value="BetaGal_gal-bd"/>
    <property type="match status" value="1"/>
</dbReference>
<evidence type="ECO:0000256" key="6">
    <source>
        <dbReference type="ARBA" id="ARBA00022525"/>
    </source>
</evidence>
<evidence type="ECO:0000313" key="15">
    <source>
        <dbReference type="Proteomes" id="UP000436088"/>
    </source>
</evidence>